<keyword evidence="5" id="KW-1185">Reference proteome</keyword>
<dbReference type="Proteomes" id="UP000244441">
    <property type="component" value="Chromosome"/>
</dbReference>
<gene>
    <name evidence="4" type="ORF">C2869_00360</name>
</gene>
<feature type="domain" description="PDZ" evidence="2">
    <location>
        <begin position="482"/>
        <end position="556"/>
    </location>
</feature>
<dbReference type="InterPro" id="IPR040756">
    <property type="entry name" value="Peptidase_M61_N"/>
</dbReference>
<organism evidence="4 5">
    <name type="scientific">Saccharobesus litoralis</name>
    <dbReference type="NCBI Taxonomy" id="2172099"/>
    <lineage>
        <taxon>Bacteria</taxon>
        <taxon>Pseudomonadati</taxon>
        <taxon>Pseudomonadota</taxon>
        <taxon>Gammaproteobacteria</taxon>
        <taxon>Alteromonadales</taxon>
        <taxon>Alteromonadaceae</taxon>
        <taxon>Saccharobesus</taxon>
    </lineage>
</organism>
<dbReference type="InterPro" id="IPR024191">
    <property type="entry name" value="Peptidase_M61"/>
</dbReference>
<dbReference type="AlphaFoldDB" id="A0A2S0VLC2"/>
<dbReference type="Gene3D" id="1.10.390.10">
    <property type="entry name" value="Neutral Protease Domain 2"/>
    <property type="match status" value="1"/>
</dbReference>
<dbReference type="OrthoDB" id="9778516at2"/>
<dbReference type="Pfam" id="PF13180">
    <property type="entry name" value="PDZ_2"/>
    <property type="match status" value="1"/>
</dbReference>
<reference evidence="4 5" key="1">
    <citation type="submission" date="2018-01" db="EMBL/GenBank/DDBJ databases">
        <title>Genome sequence of a Cantenovulum-like bacteria.</title>
        <authorList>
            <person name="Tan W.R."/>
            <person name="Lau N.-S."/>
            <person name="Go F."/>
            <person name="Amirul A.-A.A."/>
        </authorList>
    </citation>
    <scope>NUCLEOTIDE SEQUENCE [LARGE SCALE GENOMIC DNA]</scope>
    <source>
        <strain evidence="4 5">CCB-QB4</strain>
    </source>
</reference>
<feature type="domain" description="Peptidase M61 catalytic" evidence="1">
    <location>
        <begin position="274"/>
        <end position="390"/>
    </location>
</feature>
<protein>
    <submittedName>
        <fullName evidence="4">Uncharacterized protein</fullName>
    </submittedName>
</protein>
<evidence type="ECO:0000259" key="2">
    <source>
        <dbReference type="Pfam" id="PF13180"/>
    </source>
</evidence>
<evidence type="ECO:0000259" key="1">
    <source>
        <dbReference type="Pfam" id="PF05299"/>
    </source>
</evidence>
<dbReference type="RefSeq" id="WP_108601064.1">
    <property type="nucleotide sequence ID" value="NZ_CP026604.1"/>
</dbReference>
<evidence type="ECO:0000313" key="4">
    <source>
        <dbReference type="EMBL" id="AWB64985.1"/>
    </source>
</evidence>
<dbReference type="Gene3D" id="2.30.42.10">
    <property type="match status" value="1"/>
</dbReference>
<dbReference type="InterPro" id="IPR036034">
    <property type="entry name" value="PDZ_sf"/>
</dbReference>
<dbReference type="SUPFAM" id="SSF50156">
    <property type="entry name" value="PDZ domain-like"/>
    <property type="match status" value="1"/>
</dbReference>
<dbReference type="InterPro" id="IPR007963">
    <property type="entry name" value="Peptidase_M61_catalytic"/>
</dbReference>
<dbReference type="InterPro" id="IPR001478">
    <property type="entry name" value="PDZ"/>
</dbReference>
<dbReference type="PIRSF" id="PIRSF016493">
    <property type="entry name" value="Glycyl_aminpptds"/>
    <property type="match status" value="1"/>
</dbReference>
<dbReference type="InterPro" id="IPR027268">
    <property type="entry name" value="Peptidase_M4/M1_CTD_sf"/>
</dbReference>
<feature type="domain" description="Peptidase M61 N-terminal" evidence="3">
    <location>
        <begin position="5"/>
        <end position="175"/>
    </location>
</feature>
<evidence type="ECO:0000313" key="5">
    <source>
        <dbReference type="Proteomes" id="UP000244441"/>
    </source>
</evidence>
<accession>A0A2S0VLC2</accession>
<dbReference type="Pfam" id="PF17899">
    <property type="entry name" value="Peptidase_M61_N"/>
    <property type="match status" value="1"/>
</dbReference>
<dbReference type="Pfam" id="PF05299">
    <property type="entry name" value="Peptidase_M61"/>
    <property type="match status" value="1"/>
</dbReference>
<dbReference type="SUPFAM" id="SSF55486">
    <property type="entry name" value="Metalloproteases ('zincins'), catalytic domain"/>
    <property type="match status" value="1"/>
</dbReference>
<sequence>MGFPHFKITLPQPNNHYFFVELTVETSSQAKSLLSLPSWIPGSYMVRDFCKNIVDISFSDLNDQPLGFKRLDKQTWLVDNNHQGYRVNYRVYAYDTSVRTAYLDGQRGFFNGTSLFLKVEEFADNEQYVTISQPECKPNWQLATGLSRLSGKSWDFGQFKALNYLELLDYPVEMADFSTVTFHVSGIPHHVVISGRHNADLDRIANDLTPICQHHIDYFADTCPVDEYWFMVNVVGDGFGGLEHLNSTALLCSRNTLPTNATPSGEISENYQTFLSLCSHEYFHTWNVKRLKPLEFVDPNLGSETYSKQLWFYEGITSYVDDWSLNQVELISANQYLSTISKAIQRLLNAPGRFKQSVADSSFDAWTKFYKQDENARNAIVSYYIKGFVIALCLDLHIRRETQQQCNLQAIMQAYWQDYKNGKSGTQYSDFIDKVKSVAGLDIEPLWLEWVEGTKDLPINEYLQHFGIDYIWQADPTSTYIDLGINWQSKQDKLFVQSVLDDSPLVAAGLSAQDELVAVAGLKVTDEKQLNELLNIYVEQNISLHVFRRDELIELNFVVPNTRQHKLELKINNNEAAEKWLKRVSVNN</sequence>
<proteinExistence type="predicted"/>
<dbReference type="Gene3D" id="2.60.40.3650">
    <property type="match status" value="1"/>
</dbReference>
<dbReference type="KEGG" id="cate:C2869_00360"/>
<name>A0A2S0VLC2_9ALTE</name>
<dbReference type="EMBL" id="CP026604">
    <property type="protein sequence ID" value="AWB64985.1"/>
    <property type="molecule type" value="Genomic_DNA"/>
</dbReference>
<evidence type="ECO:0000259" key="3">
    <source>
        <dbReference type="Pfam" id="PF17899"/>
    </source>
</evidence>